<protein>
    <submittedName>
        <fullName evidence="1">Uncharacterized protein</fullName>
    </submittedName>
</protein>
<accession>A0A8X7SVP9</accession>
<proteinExistence type="predicted"/>
<gene>
    <name evidence="1" type="ORF">A4X06_0g6029</name>
</gene>
<dbReference type="Proteomes" id="UP000077684">
    <property type="component" value="Unassembled WGS sequence"/>
</dbReference>
<reference evidence="1" key="2">
    <citation type="journal article" date="2019" name="IMA Fungus">
        <title>Genome sequencing and comparison of five Tilletia species to identify candidate genes for the detection of regulated species infecting wheat.</title>
        <authorList>
            <person name="Nguyen H.D.T."/>
            <person name="Sultana T."/>
            <person name="Kesanakurti P."/>
            <person name="Hambleton S."/>
        </authorList>
    </citation>
    <scope>NUCLEOTIDE SEQUENCE</scope>
    <source>
        <strain evidence="1">DAOMC 236426</strain>
    </source>
</reference>
<keyword evidence="2" id="KW-1185">Reference proteome</keyword>
<name>A0A8X7SVP9_9BASI</name>
<dbReference type="EMBL" id="LWDE02000814">
    <property type="protein sequence ID" value="KAE8243979.1"/>
    <property type="molecule type" value="Genomic_DNA"/>
</dbReference>
<evidence type="ECO:0000313" key="2">
    <source>
        <dbReference type="Proteomes" id="UP000077684"/>
    </source>
</evidence>
<dbReference type="AlphaFoldDB" id="A0A8X7SVP9"/>
<sequence>MAHLPELVARYRASLAALDLALTLPFYSRLSASELRLSSWLASSSVSPRSTPMPTLIHEGRSHSDPASKLEAIHSFFSSLYRPGPIPLTFESDCAVLLSHVQHAIPPSAIPTLSAPFTAEDVAQALKLATTSSPGLKQLSSQDVVPPLCLVYSRA</sequence>
<evidence type="ECO:0000313" key="1">
    <source>
        <dbReference type="EMBL" id="KAE8243979.1"/>
    </source>
</evidence>
<reference evidence="1" key="1">
    <citation type="submission" date="2016-04" db="EMBL/GenBank/DDBJ databases">
        <authorList>
            <person name="Nguyen H.D."/>
            <person name="Samba Siva P."/>
            <person name="Cullis J."/>
            <person name="Levesque C.A."/>
            <person name="Hambleton S."/>
        </authorList>
    </citation>
    <scope>NUCLEOTIDE SEQUENCE</scope>
    <source>
        <strain evidence="1">DAOMC 236426</strain>
    </source>
</reference>
<organism evidence="1 2">
    <name type="scientific">Tilletia controversa</name>
    <name type="common">dwarf bunt fungus</name>
    <dbReference type="NCBI Taxonomy" id="13291"/>
    <lineage>
        <taxon>Eukaryota</taxon>
        <taxon>Fungi</taxon>
        <taxon>Dikarya</taxon>
        <taxon>Basidiomycota</taxon>
        <taxon>Ustilaginomycotina</taxon>
        <taxon>Exobasidiomycetes</taxon>
        <taxon>Tilletiales</taxon>
        <taxon>Tilletiaceae</taxon>
        <taxon>Tilletia</taxon>
    </lineage>
</organism>
<comment type="caution">
    <text evidence="1">The sequence shown here is derived from an EMBL/GenBank/DDBJ whole genome shotgun (WGS) entry which is preliminary data.</text>
</comment>